<dbReference type="InterPro" id="IPR006935">
    <property type="entry name" value="Helicase/UvrB_N"/>
</dbReference>
<evidence type="ECO:0000256" key="1">
    <source>
        <dbReference type="SAM" id="MobiDB-lite"/>
    </source>
</evidence>
<comment type="caution">
    <text evidence="3">The sequence shown here is derived from an EMBL/GenBank/DDBJ whole genome shotgun (WGS) entry which is preliminary data.</text>
</comment>
<evidence type="ECO:0000313" key="4">
    <source>
        <dbReference type="Proteomes" id="UP001500604"/>
    </source>
</evidence>
<dbReference type="EMBL" id="BAABFL010000423">
    <property type="protein sequence ID" value="GAA4650851.1"/>
    <property type="molecule type" value="Genomic_DNA"/>
</dbReference>
<feature type="compositionally biased region" description="Acidic residues" evidence="1">
    <location>
        <begin position="565"/>
        <end position="589"/>
    </location>
</feature>
<keyword evidence="3" id="KW-0347">Helicase</keyword>
<dbReference type="CDD" id="cd18799">
    <property type="entry name" value="SF2_C_EcoAI-like"/>
    <property type="match status" value="1"/>
</dbReference>
<feature type="region of interest" description="Disordered" evidence="1">
    <location>
        <begin position="555"/>
        <end position="615"/>
    </location>
</feature>
<dbReference type="InterPro" id="IPR014001">
    <property type="entry name" value="Helicase_ATP-bd"/>
</dbReference>
<dbReference type="GO" id="GO:0004386">
    <property type="term" value="F:helicase activity"/>
    <property type="evidence" value="ECO:0007669"/>
    <property type="project" value="UniProtKB-KW"/>
</dbReference>
<accession>A0ABP8V4Y2</accession>
<dbReference type="PANTHER" id="PTHR47396:SF1">
    <property type="entry name" value="ATP-DEPENDENT HELICASE IRC3-RELATED"/>
    <property type="match status" value="1"/>
</dbReference>
<dbReference type="SUPFAM" id="SSF52540">
    <property type="entry name" value="P-loop containing nucleoside triphosphate hydrolases"/>
    <property type="match status" value="1"/>
</dbReference>
<proteinExistence type="predicted"/>
<protein>
    <submittedName>
        <fullName evidence="3">DEAD/DEAH box helicase family protein</fullName>
    </submittedName>
</protein>
<dbReference type="Proteomes" id="UP001500604">
    <property type="component" value="Unassembled WGS sequence"/>
</dbReference>
<dbReference type="Pfam" id="PF04313">
    <property type="entry name" value="HSDR_N"/>
    <property type="match status" value="1"/>
</dbReference>
<dbReference type="NCBIfam" id="NF046051">
    <property type="entry name" value="restrict_EcoAI"/>
    <property type="match status" value="1"/>
</dbReference>
<keyword evidence="3" id="KW-0378">Hydrolase</keyword>
<dbReference type="Gene3D" id="3.40.50.300">
    <property type="entry name" value="P-loop containing nucleotide triphosphate hydrolases"/>
    <property type="match status" value="2"/>
</dbReference>
<dbReference type="InterPro" id="IPR050742">
    <property type="entry name" value="Helicase_Restrict-Modif_Enz"/>
</dbReference>
<name>A0ABP8V4Y2_9GAMM</name>
<dbReference type="RefSeq" id="WP_345197108.1">
    <property type="nucleotide sequence ID" value="NZ_BAABFL010000423.1"/>
</dbReference>
<keyword evidence="3" id="KW-0547">Nucleotide-binding</keyword>
<dbReference type="PROSITE" id="PS51192">
    <property type="entry name" value="HELICASE_ATP_BIND_1"/>
    <property type="match status" value="1"/>
</dbReference>
<dbReference type="InterPro" id="IPR027417">
    <property type="entry name" value="P-loop_NTPase"/>
</dbReference>
<dbReference type="CDD" id="cd18032">
    <property type="entry name" value="DEXHc_RE_I_III_res"/>
    <property type="match status" value="1"/>
</dbReference>
<dbReference type="Pfam" id="PF04851">
    <property type="entry name" value="ResIII"/>
    <property type="match status" value="1"/>
</dbReference>
<dbReference type="Pfam" id="PF08463">
    <property type="entry name" value="EcoEI_R_C"/>
    <property type="match status" value="1"/>
</dbReference>
<feature type="compositionally biased region" description="Basic and acidic residues" evidence="1">
    <location>
        <begin position="590"/>
        <end position="601"/>
    </location>
</feature>
<keyword evidence="4" id="KW-1185">Reference proteome</keyword>
<evidence type="ECO:0000313" key="3">
    <source>
        <dbReference type="EMBL" id="GAA4650851.1"/>
    </source>
</evidence>
<keyword evidence="3" id="KW-0067">ATP-binding</keyword>
<gene>
    <name evidence="3" type="ORF">GCM10023116_31340</name>
</gene>
<feature type="domain" description="Helicase ATP-binding" evidence="2">
    <location>
        <begin position="180"/>
        <end position="340"/>
    </location>
</feature>
<dbReference type="InterPro" id="IPR007409">
    <property type="entry name" value="Restrct_endonuc_type1_HsdR_N"/>
</dbReference>
<dbReference type="PANTHER" id="PTHR47396">
    <property type="entry name" value="TYPE I RESTRICTION ENZYME ECOKI R PROTEIN"/>
    <property type="match status" value="1"/>
</dbReference>
<dbReference type="Gene3D" id="3.90.1570.30">
    <property type="match status" value="1"/>
</dbReference>
<dbReference type="SMART" id="SM00487">
    <property type="entry name" value="DEXDc"/>
    <property type="match status" value="1"/>
</dbReference>
<dbReference type="InterPro" id="IPR013670">
    <property type="entry name" value="EcoEI_R_C_dom"/>
</dbReference>
<reference evidence="4" key="1">
    <citation type="journal article" date="2019" name="Int. J. Syst. Evol. Microbiol.">
        <title>The Global Catalogue of Microorganisms (GCM) 10K type strain sequencing project: providing services to taxonomists for standard genome sequencing and annotation.</title>
        <authorList>
            <consortium name="The Broad Institute Genomics Platform"/>
            <consortium name="The Broad Institute Genome Sequencing Center for Infectious Disease"/>
            <person name="Wu L."/>
            <person name="Ma J."/>
        </authorList>
    </citation>
    <scope>NUCLEOTIDE SEQUENCE [LARGE SCALE GENOMIC DNA]</scope>
    <source>
        <strain evidence="4">JCM 17805</strain>
    </source>
</reference>
<evidence type="ECO:0000259" key="2">
    <source>
        <dbReference type="PROSITE" id="PS51192"/>
    </source>
</evidence>
<sequence length="806" mass="91668">MAIDKSRLTESDIISKFILPAIKQAGWDDMTQIRQEVKLRDGKVVVRGQAAARKKVKSADIALYHKPGLPLAVVEAKANQHEIGKGMQQALDYARLLDVPFAFASNGDGFVFHDKTNPAALETEIRLEDFPTPAQLWQKFCEWKGYTEQQLPIITQDYYDDGSGKSPRYYQLQAINKSVEAISAGQDRVLLVMATGTGKTYTAFQIIWRLWKAKSKKRILFLADRNVLVDQTKTNDFQPFGSAMTKVTKRTVDPAYEIHLALYQALTGPEEHQKAYKQVDPDFFDLIVIDECHRGSAAEDSAWREILEYFNSATQIGLTATPKETDEVSNTDYFGEPVYTYSLKEGIEDGFLAPYKVVRVDLDVDLQGWRPTKGQTDKHGEAIDDRIYNQKDFDRTLVIDERTELVAQTITSYLKRTDPMAKTIVFCNDIDHAERMRRALVNLNPDQVAKNEKYVMKITGDDELGKAQLDNFINPKKPYPVIATTSELMTTGVDAKTCKLVVLDQSIQSMTKFKQIIGRGTRIDDRYNKLWFTILDFKKDTELFADERFDGIPEKVINTDPETVNNEDSDLDDLLNDPSSEEADITADEEPGKSERDHSDRTGTQADSDTSDFDEENKVRKFHVNGVTVKAIAERVQYYDTDGKLVTESFRDYTRKTLARQFSSLDEFIKKWQSAERKQAIIEELENEGILWDVLADEVGKDLDPFDLICHVVYDQPPLTRKERAENVKKRNYFTKYSDTAQTVLNSLLEKYADAGVQEIENKNVLKVAPFTAIGRPIEIVKKGFGKPADYEQAISELEAEIYRSA</sequence>
<organism evidence="3 4">
    <name type="scientific">Kistimonas scapharcae</name>
    <dbReference type="NCBI Taxonomy" id="1036133"/>
    <lineage>
        <taxon>Bacteria</taxon>
        <taxon>Pseudomonadati</taxon>
        <taxon>Pseudomonadota</taxon>
        <taxon>Gammaproteobacteria</taxon>
        <taxon>Oceanospirillales</taxon>
        <taxon>Endozoicomonadaceae</taxon>
        <taxon>Kistimonas</taxon>
    </lineage>
</organism>